<dbReference type="PRINTS" id="PR00499">
    <property type="entry name" value="P67PHOX"/>
</dbReference>
<dbReference type="PROSITE" id="PS50002">
    <property type="entry name" value="SH3"/>
    <property type="match status" value="1"/>
</dbReference>
<dbReference type="Proteomes" id="UP000094336">
    <property type="component" value="Unassembled WGS sequence"/>
</dbReference>
<accession>A0A1E3QIL9</accession>
<reference evidence="5" key="1">
    <citation type="submission" date="2016-05" db="EMBL/GenBank/DDBJ databases">
        <title>Comparative genomics of biotechnologically important yeasts.</title>
        <authorList>
            <consortium name="DOE Joint Genome Institute"/>
            <person name="Riley R."/>
            <person name="Haridas S."/>
            <person name="Wolfe K.H."/>
            <person name="Lopes M.R."/>
            <person name="Hittinger C.T."/>
            <person name="Goker M."/>
            <person name="Salamov A."/>
            <person name="Wisecaver J."/>
            <person name="Long T.M."/>
            <person name="Aerts A.L."/>
            <person name="Barry K."/>
            <person name="Choi C."/>
            <person name="Clum A."/>
            <person name="Coughlan A.Y."/>
            <person name="Deshpande S."/>
            <person name="Douglass A.P."/>
            <person name="Hanson S.J."/>
            <person name="Klenk H.-P."/>
            <person name="Labutti K."/>
            <person name="Lapidus A."/>
            <person name="Lindquist E."/>
            <person name="Lipzen A."/>
            <person name="Meier-Kolthoff J.P."/>
            <person name="Ohm R.A."/>
            <person name="Otillar R.P."/>
            <person name="Pangilinan J."/>
            <person name="Peng Y."/>
            <person name="Rokas A."/>
            <person name="Rosa C.A."/>
            <person name="Scheuner C."/>
            <person name="Sibirny A.A."/>
            <person name="Slot J.C."/>
            <person name="Stielow J.B."/>
            <person name="Sun H."/>
            <person name="Kurtzman C.P."/>
            <person name="Blackwell M."/>
            <person name="Grigoriev I.V."/>
            <person name="Jeffries T.W."/>
        </authorList>
    </citation>
    <scope>NUCLEOTIDE SEQUENCE [LARGE SCALE GENOMIC DNA]</scope>
    <source>
        <strain evidence="5">NRRL Y-12698</strain>
    </source>
</reference>
<dbReference type="InterPro" id="IPR036028">
    <property type="entry name" value="SH3-like_dom_sf"/>
</dbReference>
<name>A0A1E3QIL9_9ASCO</name>
<dbReference type="PANTHER" id="PTHR45929:SF7">
    <property type="entry name" value="LAS SEVENTEEN-BINDING PROTEIN 1"/>
    <property type="match status" value="1"/>
</dbReference>
<dbReference type="CDD" id="cd00174">
    <property type="entry name" value="SH3"/>
    <property type="match status" value="1"/>
</dbReference>
<dbReference type="STRING" id="984486.A0A1E3QIL9"/>
<dbReference type="InterPro" id="IPR001452">
    <property type="entry name" value="SH3_domain"/>
</dbReference>
<dbReference type="EMBL" id="KV454440">
    <property type="protein sequence ID" value="ODQ77541.1"/>
    <property type="molecule type" value="Genomic_DNA"/>
</dbReference>
<proteinExistence type="predicted"/>
<gene>
    <name evidence="4" type="ORF">BABINDRAFT_41597</name>
</gene>
<sequence>MSATINRSLTNIRTELEFLQEEGVITDALYQHLVESLPQKYTKGMAPQGVKAASTVIAKVLVSDKTSQELSEKLSTTSISEPAAPPAQKAGDAVISYCEVLYDYEPQQPDDLRLRRGDKIAVLEHLSEDWWRGKVSSSSQEGVFPSSYVKMLSDSTSPAKVAAPLLQYQNNQYTPPPQQFQGYQQQQPYYPPQQYQQPPPQQYQQPLPQQVVVEQPAQQEGSHNGAFKRFGSKLGNAAIFGAGATIGGDIVNSIF</sequence>
<organism evidence="4 5">
    <name type="scientific">Babjeviella inositovora NRRL Y-12698</name>
    <dbReference type="NCBI Taxonomy" id="984486"/>
    <lineage>
        <taxon>Eukaryota</taxon>
        <taxon>Fungi</taxon>
        <taxon>Dikarya</taxon>
        <taxon>Ascomycota</taxon>
        <taxon>Saccharomycotina</taxon>
        <taxon>Pichiomycetes</taxon>
        <taxon>Serinales incertae sedis</taxon>
        <taxon>Babjeviella</taxon>
    </lineage>
</organism>
<evidence type="ECO:0000313" key="5">
    <source>
        <dbReference type="Proteomes" id="UP000094336"/>
    </source>
</evidence>
<dbReference type="AlphaFoldDB" id="A0A1E3QIL9"/>
<keyword evidence="1 2" id="KW-0728">SH3 domain</keyword>
<dbReference type="InterPro" id="IPR050670">
    <property type="entry name" value="STAM"/>
</dbReference>
<keyword evidence="5" id="KW-1185">Reference proteome</keyword>
<evidence type="ECO:0000256" key="1">
    <source>
        <dbReference type="ARBA" id="ARBA00022443"/>
    </source>
</evidence>
<dbReference type="SMART" id="SM00326">
    <property type="entry name" value="SH3"/>
    <property type="match status" value="1"/>
</dbReference>
<protein>
    <recommendedName>
        <fullName evidence="3">SH3 domain-containing protein</fullName>
    </recommendedName>
</protein>
<evidence type="ECO:0000259" key="3">
    <source>
        <dbReference type="PROSITE" id="PS50002"/>
    </source>
</evidence>
<dbReference type="Pfam" id="PF00018">
    <property type="entry name" value="SH3_1"/>
    <property type="match status" value="1"/>
</dbReference>
<dbReference type="OrthoDB" id="6250593at2759"/>
<feature type="domain" description="SH3" evidence="3">
    <location>
        <begin position="93"/>
        <end position="154"/>
    </location>
</feature>
<dbReference type="SUPFAM" id="SSF50044">
    <property type="entry name" value="SH3-domain"/>
    <property type="match status" value="1"/>
</dbReference>
<dbReference type="PRINTS" id="PR00452">
    <property type="entry name" value="SH3DOMAIN"/>
</dbReference>
<dbReference type="RefSeq" id="XP_018982869.1">
    <property type="nucleotide sequence ID" value="XM_019132030.1"/>
</dbReference>
<dbReference type="GeneID" id="30149883"/>
<evidence type="ECO:0000313" key="4">
    <source>
        <dbReference type="EMBL" id="ODQ77541.1"/>
    </source>
</evidence>
<dbReference type="Gene3D" id="2.30.30.40">
    <property type="entry name" value="SH3 Domains"/>
    <property type="match status" value="1"/>
</dbReference>
<dbReference type="PANTHER" id="PTHR45929">
    <property type="entry name" value="JAK PATHWAY SIGNAL TRANSDUCTION ADAPTOR MOLECULE"/>
    <property type="match status" value="1"/>
</dbReference>
<evidence type="ECO:0000256" key="2">
    <source>
        <dbReference type="PROSITE-ProRule" id="PRU00192"/>
    </source>
</evidence>